<evidence type="ECO:0000256" key="1">
    <source>
        <dbReference type="SAM" id="SignalP"/>
    </source>
</evidence>
<organism evidence="2 3">
    <name type="scientific">Flavisphingopyxis soli</name>
    <dbReference type="NCBI Taxonomy" id="2601267"/>
    <lineage>
        <taxon>Bacteria</taxon>
        <taxon>Pseudomonadati</taxon>
        <taxon>Pseudomonadota</taxon>
        <taxon>Alphaproteobacteria</taxon>
        <taxon>Sphingomonadales</taxon>
        <taxon>Sphingopyxidaceae</taxon>
        <taxon>Flavisphingopyxis</taxon>
    </lineage>
</organism>
<evidence type="ECO:0008006" key="4">
    <source>
        <dbReference type="Google" id="ProtNLM"/>
    </source>
</evidence>
<accession>A0A5C6UQ46</accession>
<dbReference type="EMBL" id="VOPY01000001">
    <property type="protein sequence ID" value="TXC74286.1"/>
    <property type="molecule type" value="Genomic_DNA"/>
</dbReference>
<feature type="signal peptide" evidence="1">
    <location>
        <begin position="1"/>
        <end position="19"/>
    </location>
</feature>
<name>A0A5C6UQ46_9SPHN</name>
<dbReference type="OrthoDB" id="7511342at2"/>
<evidence type="ECO:0000313" key="3">
    <source>
        <dbReference type="Proteomes" id="UP000321129"/>
    </source>
</evidence>
<feature type="chain" id="PRO_5022742792" description="DUF3106 domain-containing protein" evidence="1">
    <location>
        <begin position="20"/>
        <end position="178"/>
    </location>
</feature>
<sequence>MKHLMIAAAMMCTPAALIAQDMGDMDMHDETIVMTPEQQALYDAWPAERQSAFDGWPNDYRVYYWTLQPDQQNAYWVLTNDQRMKVAAMPDAQRAAVWNQIMAQYKANAANTGKRVEHPGMAGMTPAGNPASSEGHAMAGPMTSTTAPAPATLPYCSASVTDNCMQKNEAPRGYKPTK</sequence>
<reference evidence="2 3" key="1">
    <citation type="submission" date="2019-08" db="EMBL/GenBank/DDBJ databases">
        <title>Sphingorhabdus soil sp. nov., isolated from arctic soil.</title>
        <authorList>
            <person name="Liu Y."/>
        </authorList>
    </citation>
    <scope>NUCLEOTIDE SEQUENCE [LARGE SCALE GENOMIC DNA]</scope>
    <source>
        <strain evidence="2 3">D-2Q-5-6</strain>
    </source>
</reference>
<dbReference type="Proteomes" id="UP000321129">
    <property type="component" value="Unassembled WGS sequence"/>
</dbReference>
<dbReference type="RefSeq" id="WP_147122287.1">
    <property type="nucleotide sequence ID" value="NZ_VOPY01000001.1"/>
</dbReference>
<keyword evidence="3" id="KW-1185">Reference proteome</keyword>
<gene>
    <name evidence="2" type="ORF">FSZ31_06200</name>
</gene>
<keyword evidence="1" id="KW-0732">Signal</keyword>
<dbReference type="AlphaFoldDB" id="A0A5C6UQ46"/>
<evidence type="ECO:0000313" key="2">
    <source>
        <dbReference type="EMBL" id="TXC74286.1"/>
    </source>
</evidence>
<protein>
    <recommendedName>
        <fullName evidence="4">DUF3106 domain-containing protein</fullName>
    </recommendedName>
</protein>
<proteinExistence type="predicted"/>
<comment type="caution">
    <text evidence="2">The sequence shown here is derived from an EMBL/GenBank/DDBJ whole genome shotgun (WGS) entry which is preliminary data.</text>
</comment>